<dbReference type="InParanoid" id="A0A3Q1HML7"/>
<reference evidence="2" key="2">
    <citation type="submission" date="2025-08" db="UniProtKB">
        <authorList>
            <consortium name="Ensembl"/>
        </authorList>
    </citation>
    <scope>IDENTIFICATION</scope>
</reference>
<protein>
    <submittedName>
        <fullName evidence="2">Uncharacterized protein</fullName>
    </submittedName>
</protein>
<keyword evidence="1" id="KW-0812">Transmembrane</keyword>
<dbReference type="Ensembl" id="ENSATET00000008771.3">
    <property type="protein sequence ID" value="ENSATEP00000008619.3"/>
    <property type="gene ID" value="ENSATEG00000006066.3"/>
</dbReference>
<feature type="transmembrane region" description="Helical" evidence="1">
    <location>
        <begin position="108"/>
        <end position="132"/>
    </location>
</feature>
<dbReference type="GeneTree" id="ENSGT00510000051675"/>
<dbReference type="RefSeq" id="XP_026229005.1">
    <property type="nucleotide sequence ID" value="XM_026373220.1"/>
</dbReference>
<dbReference type="InterPro" id="IPR030417">
    <property type="entry name" value="MS4A"/>
</dbReference>
<name>A0A3Q1HML7_ANATE</name>
<dbReference type="PANTHER" id="PTHR23320:SF125">
    <property type="entry name" value="TRANSMEMBRANE PROTEIN 176L.1-RELATED"/>
    <property type="match status" value="1"/>
</dbReference>
<evidence type="ECO:0000256" key="1">
    <source>
        <dbReference type="SAM" id="Phobius"/>
    </source>
</evidence>
<keyword evidence="1" id="KW-1133">Transmembrane helix</keyword>
<keyword evidence="3" id="KW-1185">Reference proteome</keyword>
<accession>A0A3Q1HML7</accession>
<keyword evidence="1" id="KW-0472">Membrane</keyword>
<dbReference type="AlphaFoldDB" id="A0A3Q1HML7"/>
<reference evidence="2" key="3">
    <citation type="submission" date="2025-09" db="UniProtKB">
        <authorList>
            <consortium name="Ensembl"/>
        </authorList>
    </citation>
    <scope>IDENTIFICATION</scope>
</reference>
<dbReference type="GeneID" id="113170908"/>
<sequence>MSVTVTKDKGVIVVTMKTDNKNIFPPLCQILWALCCNPVWFKVQKGLMQTKVTAVLGTIQIMVGLFTTGLEAGRASTNTFFSLYWLGAVYIMAGITSLLSGRFPSTCLLGFSVLVNIGVAALTIVGVGLYAADLQGLNPALPSQRLLTGIDIALMILAFLQMCICNKMVVLCMTALVRREKEEQVGGDFDIYKPILKEVMTSPGA</sequence>
<feature type="transmembrane region" description="Helical" evidence="1">
    <location>
        <begin position="52"/>
        <end position="70"/>
    </location>
</feature>
<dbReference type="PANTHER" id="PTHR23320">
    <property type="entry name" value="MEMBRANE-SPANNING 4-DOMAINS SUBFAMILY A MS4A -RELATED"/>
    <property type="match status" value="1"/>
</dbReference>
<dbReference type="Proteomes" id="UP000265040">
    <property type="component" value="Chromosome 16"/>
</dbReference>
<organism evidence="2 3">
    <name type="scientific">Anabas testudineus</name>
    <name type="common">Climbing perch</name>
    <name type="synonym">Anthias testudineus</name>
    <dbReference type="NCBI Taxonomy" id="64144"/>
    <lineage>
        <taxon>Eukaryota</taxon>
        <taxon>Metazoa</taxon>
        <taxon>Chordata</taxon>
        <taxon>Craniata</taxon>
        <taxon>Vertebrata</taxon>
        <taxon>Euteleostomi</taxon>
        <taxon>Actinopterygii</taxon>
        <taxon>Neopterygii</taxon>
        <taxon>Teleostei</taxon>
        <taxon>Neoteleostei</taxon>
        <taxon>Acanthomorphata</taxon>
        <taxon>Anabantaria</taxon>
        <taxon>Anabantiformes</taxon>
        <taxon>Anabantoidei</taxon>
        <taxon>Anabantidae</taxon>
        <taxon>Anabas</taxon>
    </lineage>
</organism>
<evidence type="ECO:0000313" key="2">
    <source>
        <dbReference type="Ensembl" id="ENSATEP00000008619.3"/>
    </source>
</evidence>
<proteinExistence type="predicted"/>
<reference evidence="2" key="1">
    <citation type="submission" date="2021-04" db="EMBL/GenBank/DDBJ databases">
        <authorList>
            <consortium name="Wellcome Sanger Institute Data Sharing"/>
        </authorList>
    </citation>
    <scope>NUCLEOTIDE SEQUENCE [LARGE SCALE GENOMIC DNA]</scope>
</reference>
<feature type="transmembrane region" description="Helical" evidence="1">
    <location>
        <begin position="152"/>
        <end position="177"/>
    </location>
</feature>
<evidence type="ECO:0000313" key="3">
    <source>
        <dbReference type="Proteomes" id="UP000265040"/>
    </source>
</evidence>
<feature type="transmembrane region" description="Helical" evidence="1">
    <location>
        <begin position="82"/>
        <end position="101"/>
    </location>
</feature>
<dbReference type="STRING" id="64144.ENSATEP00000008619"/>